<feature type="compositionally biased region" description="Basic residues" evidence="1">
    <location>
        <begin position="1"/>
        <end position="10"/>
    </location>
</feature>
<gene>
    <name evidence="4" type="ORF">B5766_02700</name>
</gene>
<proteinExistence type="predicted"/>
<protein>
    <recommendedName>
        <fullName evidence="3">Transglycosylase SLT domain-containing protein</fullName>
    </recommendedName>
</protein>
<feature type="compositionally biased region" description="Low complexity" evidence="1">
    <location>
        <begin position="16"/>
        <end position="29"/>
    </location>
</feature>
<keyword evidence="2" id="KW-0472">Membrane</keyword>
<dbReference type="InterPro" id="IPR008258">
    <property type="entry name" value="Transglycosylase_SLT_dom_1"/>
</dbReference>
<feature type="region of interest" description="Disordered" evidence="1">
    <location>
        <begin position="1"/>
        <end position="39"/>
    </location>
</feature>
<comment type="caution">
    <text evidence="4">The sequence shown here is derived from an EMBL/GenBank/DDBJ whole genome shotgun (WGS) entry which is preliminary data.</text>
</comment>
<dbReference type="EMBL" id="NAEP01000023">
    <property type="protein sequence ID" value="PDQ36068.1"/>
    <property type="molecule type" value="Genomic_DNA"/>
</dbReference>
<keyword evidence="2" id="KW-1133">Transmembrane helix</keyword>
<keyword evidence="2" id="KW-0812">Transmembrane</keyword>
<evidence type="ECO:0000256" key="2">
    <source>
        <dbReference type="SAM" id="Phobius"/>
    </source>
</evidence>
<feature type="compositionally biased region" description="Polar residues" evidence="1">
    <location>
        <begin position="30"/>
        <end position="39"/>
    </location>
</feature>
<sequence>MATRAARRRAERAAGRCRSSARSVGSSGSTPSQKARVSQRSGRVKQVFTLLCASTAAIGFFAVNLVSPATLVTATATATLDDGDQFAGAVSQSYVASGSYALSVGREGYLAEKKPVPLAPAATHTGSGWRPPAVTPDPGSAQAIAAELVAARGWSSDDFNCLVALWSRESGWRINAHNPSGAYGIPQALPGSKMASAGADWATNPETQIRWGLGYIAGRYGTPCGAWSYSQSSGWY</sequence>
<reference evidence="5" key="1">
    <citation type="submission" date="2017-03" db="EMBL/GenBank/DDBJ databases">
        <authorList>
            <person name="Lund M.B."/>
        </authorList>
    </citation>
    <scope>NUCLEOTIDE SEQUENCE [LARGE SCALE GENOMIC DNA]</scope>
</reference>
<dbReference type="AlphaFoldDB" id="A0A2A6FTU0"/>
<organism evidence="4 5">
    <name type="scientific">Candidatus Lumbricidiphila eiseniae</name>
    <dbReference type="NCBI Taxonomy" id="1969409"/>
    <lineage>
        <taxon>Bacteria</taxon>
        <taxon>Bacillati</taxon>
        <taxon>Actinomycetota</taxon>
        <taxon>Actinomycetes</taxon>
        <taxon>Micrococcales</taxon>
        <taxon>Microbacteriaceae</taxon>
        <taxon>Candidatus Lumbricidiphila</taxon>
    </lineage>
</organism>
<evidence type="ECO:0000313" key="5">
    <source>
        <dbReference type="Proteomes" id="UP000219994"/>
    </source>
</evidence>
<feature type="domain" description="Transglycosylase SLT" evidence="3">
    <location>
        <begin position="159"/>
        <end position="223"/>
    </location>
</feature>
<dbReference type="Gene3D" id="1.10.530.10">
    <property type="match status" value="1"/>
</dbReference>
<accession>A0A2A6FTU0</accession>
<evidence type="ECO:0000256" key="1">
    <source>
        <dbReference type="SAM" id="MobiDB-lite"/>
    </source>
</evidence>
<dbReference type="Proteomes" id="UP000219994">
    <property type="component" value="Unassembled WGS sequence"/>
</dbReference>
<dbReference type="SUPFAM" id="SSF53955">
    <property type="entry name" value="Lysozyme-like"/>
    <property type="match status" value="1"/>
</dbReference>
<feature type="transmembrane region" description="Helical" evidence="2">
    <location>
        <begin position="47"/>
        <end position="66"/>
    </location>
</feature>
<dbReference type="InterPro" id="IPR023346">
    <property type="entry name" value="Lysozyme-like_dom_sf"/>
</dbReference>
<dbReference type="Pfam" id="PF01464">
    <property type="entry name" value="SLT"/>
    <property type="match status" value="1"/>
</dbReference>
<evidence type="ECO:0000313" key="4">
    <source>
        <dbReference type="EMBL" id="PDQ36068.1"/>
    </source>
</evidence>
<evidence type="ECO:0000259" key="3">
    <source>
        <dbReference type="Pfam" id="PF01464"/>
    </source>
</evidence>
<name>A0A2A6FTU0_9MICO</name>